<reference evidence="1 2" key="1">
    <citation type="journal article" date="2016" name="Mol. Biol. Evol.">
        <title>Comparative Genomics of Early-Diverging Mushroom-Forming Fungi Provides Insights into the Origins of Lignocellulose Decay Capabilities.</title>
        <authorList>
            <person name="Nagy L.G."/>
            <person name="Riley R."/>
            <person name="Tritt A."/>
            <person name="Adam C."/>
            <person name="Daum C."/>
            <person name="Floudas D."/>
            <person name="Sun H."/>
            <person name="Yadav J.S."/>
            <person name="Pangilinan J."/>
            <person name="Larsson K.H."/>
            <person name="Matsuura K."/>
            <person name="Barry K."/>
            <person name="Labutti K."/>
            <person name="Kuo R."/>
            <person name="Ohm R.A."/>
            <person name="Bhattacharya S.S."/>
            <person name="Shirouzu T."/>
            <person name="Yoshinaga Y."/>
            <person name="Martin F.M."/>
            <person name="Grigoriev I.V."/>
            <person name="Hibbett D.S."/>
        </authorList>
    </citation>
    <scope>NUCLEOTIDE SEQUENCE [LARGE SCALE GENOMIC DNA]</scope>
    <source>
        <strain evidence="1 2">L-15889</strain>
    </source>
</reference>
<gene>
    <name evidence="1" type="ORF">DAEQUDRAFT_394500</name>
</gene>
<organism evidence="1 2">
    <name type="scientific">Daedalea quercina L-15889</name>
    <dbReference type="NCBI Taxonomy" id="1314783"/>
    <lineage>
        <taxon>Eukaryota</taxon>
        <taxon>Fungi</taxon>
        <taxon>Dikarya</taxon>
        <taxon>Basidiomycota</taxon>
        <taxon>Agaricomycotina</taxon>
        <taxon>Agaricomycetes</taxon>
        <taxon>Polyporales</taxon>
        <taxon>Fomitopsis</taxon>
    </lineage>
</organism>
<protein>
    <submittedName>
        <fullName evidence="1">Uncharacterized protein</fullName>
    </submittedName>
</protein>
<accession>A0A165NX11</accession>
<sequence>MTRLTTLPPSFRVASEPRKDTCICRGPRNRCHVWHGEQMAERRLHGDGRHNIYVGKDGLLVVRTAEGATQWPMCGSWMPTAFEVAEVDTMRRAVDPMVYYHVRTHHSWHNLIGIDETLREDDASAYSEGGQTAGRSVRCVWQVEMVPRCGRVRLAAHK</sequence>
<evidence type="ECO:0000313" key="2">
    <source>
        <dbReference type="Proteomes" id="UP000076727"/>
    </source>
</evidence>
<evidence type="ECO:0000313" key="1">
    <source>
        <dbReference type="EMBL" id="KZT67486.1"/>
    </source>
</evidence>
<dbReference type="Proteomes" id="UP000076727">
    <property type="component" value="Unassembled WGS sequence"/>
</dbReference>
<dbReference type="AlphaFoldDB" id="A0A165NX11"/>
<name>A0A165NX11_9APHY</name>
<keyword evidence="2" id="KW-1185">Reference proteome</keyword>
<dbReference type="EMBL" id="KV429076">
    <property type="protein sequence ID" value="KZT67486.1"/>
    <property type="molecule type" value="Genomic_DNA"/>
</dbReference>
<proteinExistence type="predicted"/>